<comment type="similarity">
    <text evidence="2 6">Belongs to the ARPC2 family.</text>
</comment>
<dbReference type="GO" id="GO:0005200">
    <property type="term" value="F:structural constituent of cytoskeleton"/>
    <property type="evidence" value="ECO:0007669"/>
    <property type="project" value="TreeGrafter"/>
</dbReference>
<dbReference type="GO" id="GO:0005885">
    <property type="term" value="C:Arp2/3 protein complex"/>
    <property type="evidence" value="ECO:0007669"/>
    <property type="project" value="InterPro"/>
</dbReference>
<evidence type="ECO:0000256" key="3">
    <source>
        <dbReference type="ARBA" id="ARBA00022490"/>
    </source>
</evidence>
<keyword evidence="3 6" id="KW-0963">Cytoplasm</keyword>
<dbReference type="Gene3D" id="3.30.1460.20">
    <property type="match status" value="2"/>
</dbReference>
<gene>
    <name evidence="7" type="ORF">A4U43_C04F1520</name>
</gene>
<accession>A0A5P1EXJ2</accession>
<evidence type="ECO:0000256" key="4">
    <source>
        <dbReference type="ARBA" id="ARBA00023203"/>
    </source>
</evidence>
<dbReference type="Gramene" id="ONK70786">
    <property type="protein sequence ID" value="ONK70786"/>
    <property type="gene ID" value="A4U43_C04F1520"/>
</dbReference>
<dbReference type="Pfam" id="PF04045">
    <property type="entry name" value="P34-Arc"/>
    <property type="match status" value="1"/>
</dbReference>
<dbReference type="EMBL" id="CM007384">
    <property type="protein sequence ID" value="ONK70786.1"/>
    <property type="molecule type" value="Genomic_DNA"/>
</dbReference>
<keyword evidence="5 6" id="KW-0206">Cytoskeleton</keyword>
<comment type="subcellular location">
    <subcellularLocation>
        <location evidence="1 6">Cytoplasm</location>
        <location evidence="1 6">Cytoskeleton</location>
    </subcellularLocation>
</comment>
<evidence type="ECO:0000256" key="2">
    <source>
        <dbReference type="ARBA" id="ARBA00007192"/>
    </source>
</evidence>
<comment type="function">
    <text evidence="6">Functions as actin-binding component of the Arp2/3 complex which is involved in regulation of actin polymerization and together with an activating nucleation-promoting factor (NPF) mediates the formation of branched actin networks.</text>
</comment>
<evidence type="ECO:0000256" key="6">
    <source>
        <dbReference type="RuleBase" id="RU364015"/>
    </source>
</evidence>
<dbReference type="AlphaFoldDB" id="A0A5P1EXJ2"/>
<dbReference type="OrthoDB" id="148331at2759"/>
<keyword evidence="8" id="KW-1185">Reference proteome</keyword>
<keyword evidence="4 6" id="KW-0009">Actin-binding</keyword>
<comment type="subunit">
    <text evidence="6">Component of the Arp2/3 complex.</text>
</comment>
<organism evidence="7 8">
    <name type="scientific">Asparagus officinalis</name>
    <name type="common">Garden asparagus</name>
    <dbReference type="NCBI Taxonomy" id="4686"/>
    <lineage>
        <taxon>Eukaryota</taxon>
        <taxon>Viridiplantae</taxon>
        <taxon>Streptophyta</taxon>
        <taxon>Embryophyta</taxon>
        <taxon>Tracheophyta</taxon>
        <taxon>Spermatophyta</taxon>
        <taxon>Magnoliopsida</taxon>
        <taxon>Liliopsida</taxon>
        <taxon>Asparagales</taxon>
        <taxon>Asparagaceae</taxon>
        <taxon>Asparagoideae</taxon>
        <taxon>Asparagus</taxon>
    </lineage>
</organism>
<dbReference type="OMA" id="YFDFQEE"/>
<dbReference type="GO" id="GO:0030041">
    <property type="term" value="P:actin filament polymerization"/>
    <property type="evidence" value="ECO:0007669"/>
    <property type="project" value="InterPro"/>
</dbReference>
<dbReference type="PANTHER" id="PTHR12058">
    <property type="entry name" value="ARP2/3 COMPLEX 34 KDA SUBUNIT"/>
    <property type="match status" value="1"/>
</dbReference>
<evidence type="ECO:0000256" key="1">
    <source>
        <dbReference type="ARBA" id="ARBA00004245"/>
    </source>
</evidence>
<evidence type="ECO:0000313" key="8">
    <source>
        <dbReference type="Proteomes" id="UP000243459"/>
    </source>
</evidence>
<dbReference type="InterPro" id="IPR034666">
    <property type="entry name" value="ARPC2/4"/>
</dbReference>
<evidence type="ECO:0000256" key="5">
    <source>
        <dbReference type="ARBA" id="ARBA00023212"/>
    </source>
</evidence>
<dbReference type="Proteomes" id="UP000243459">
    <property type="component" value="Chromosome 4"/>
</dbReference>
<dbReference type="InterPro" id="IPR007188">
    <property type="entry name" value="ARPC2"/>
</dbReference>
<dbReference type="PANTHER" id="PTHR12058:SF1">
    <property type="entry name" value="ACTIN-RELATED PROTEIN 2_3 COMPLEX SUBUNIT 2B"/>
    <property type="match status" value="1"/>
</dbReference>
<proteinExistence type="inferred from homology"/>
<sequence length="374" mass="42784">MAIQRMTWFNRASPALVEILNKLDRSETPTDVDQDIYEHGSVRYHVQASASDPQIVYLSISTPPLSPEASLSPGLPECTMRDIKSTYSDYAEIVEPPRTGFLLTLRLNFAKISHRKEKRVKAIAEISSLLAVIMTSQLKDMLWSLGSKDMDYGTYKPVKLVYHPREPFFVFRLPEKITVIFPMRFKEDSDVVLATSFFQELMDAGCSAACAKAPRCIWSPIPPPELRGEAFQHLATNGGFVSFEILPQHVKGARADKAIWILLNFDAYVKYHVKCTRGFIQRKLRHRMESLAAVLRNARVGKTQDAKKVPSSSCVNKLKTLSKSMALKRKYATLVSNSIKRIHSRIRIKGLDRFRRRWFKIPKFNSLRKYTKLE</sequence>
<dbReference type="SUPFAM" id="SSF69645">
    <property type="entry name" value="Arp2/3 complex subunits"/>
    <property type="match status" value="2"/>
</dbReference>
<protein>
    <recommendedName>
        <fullName evidence="6">Arp2/3 complex 34 kDa subunit</fullName>
    </recommendedName>
</protein>
<name>A0A5P1EXJ2_ASPOF</name>
<reference evidence="8" key="1">
    <citation type="journal article" date="2017" name="Nat. Commun.">
        <title>The asparagus genome sheds light on the origin and evolution of a young Y chromosome.</title>
        <authorList>
            <person name="Harkess A."/>
            <person name="Zhou J."/>
            <person name="Xu C."/>
            <person name="Bowers J.E."/>
            <person name="Van der Hulst R."/>
            <person name="Ayyampalayam S."/>
            <person name="Mercati F."/>
            <person name="Riccardi P."/>
            <person name="McKain M.R."/>
            <person name="Kakrana A."/>
            <person name="Tang H."/>
            <person name="Ray J."/>
            <person name="Groenendijk J."/>
            <person name="Arikit S."/>
            <person name="Mathioni S.M."/>
            <person name="Nakano M."/>
            <person name="Shan H."/>
            <person name="Telgmann-Rauber A."/>
            <person name="Kanno A."/>
            <person name="Yue Z."/>
            <person name="Chen H."/>
            <person name="Li W."/>
            <person name="Chen Y."/>
            <person name="Xu X."/>
            <person name="Zhang Y."/>
            <person name="Luo S."/>
            <person name="Chen H."/>
            <person name="Gao J."/>
            <person name="Mao Z."/>
            <person name="Pires J.C."/>
            <person name="Luo M."/>
            <person name="Kudrna D."/>
            <person name="Wing R.A."/>
            <person name="Meyers B.C."/>
            <person name="Yi K."/>
            <person name="Kong H."/>
            <person name="Lavrijsen P."/>
            <person name="Sunseri F."/>
            <person name="Falavigna A."/>
            <person name="Ye Y."/>
            <person name="Leebens-Mack J.H."/>
            <person name="Chen G."/>
        </authorList>
    </citation>
    <scope>NUCLEOTIDE SEQUENCE [LARGE SCALE GENOMIC DNA]</scope>
    <source>
        <strain evidence="8">cv. DH0086</strain>
    </source>
</reference>
<dbReference type="GO" id="GO:0034314">
    <property type="term" value="P:Arp2/3 complex-mediated actin nucleation"/>
    <property type="evidence" value="ECO:0007669"/>
    <property type="project" value="InterPro"/>
</dbReference>
<dbReference type="GO" id="GO:0051015">
    <property type="term" value="F:actin filament binding"/>
    <property type="evidence" value="ECO:0007669"/>
    <property type="project" value="TreeGrafter"/>
</dbReference>
<evidence type="ECO:0000313" key="7">
    <source>
        <dbReference type="EMBL" id="ONK70786.1"/>
    </source>
</evidence>